<dbReference type="AlphaFoldDB" id="A0A0A9H6H5"/>
<sequence>MICGVTNLNTCMIIRGSQAQPVTSNV</sequence>
<accession>A0A0A9H6H5</accession>
<proteinExistence type="predicted"/>
<reference evidence="1" key="2">
    <citation type="journal article" date="2015" name="Data Brief">
        <title>Shoot transcriptome of the giant reed, Arundo donax.</title>
        <authorList>
            <person name="Barrero R.A."/>
            <person name="Guerrero F.D."/>
            <person name="Moolhuijzen P."/>
            <person name="Goolsby J.A."/>
            <person name="Tidwell J."/>
            <person name="Bellgard S.E."/>
            <person name="Bellgard M.I."/>
        </authorList>
    </citation>
    <scope>NUCLEOTIDE SEQUENCE</scope>
    <source>
        <tissue evidence="1">Shoot tissue taken approximately 20 cm above the soil surface</tissue>
    </source>
</reference>
<evidence type="ECO:0000313" key="1">
    <source>
        <dbReference type="EMBL" id="JAE32347.1"/>
    </source>
</evidence>
<reference evidence="1" key="1">
    <citation type="submission" date="2014-09" db="EMBL/GenBank/DDBJ databases">
        <authorList>
            <person name="Magalhaes I.L.F."/>
            <person name="Oliveira U."/>
            <person name="Santos F.R."/>
            <person name="Vidigal T.H.D.A."/>
            <person name="Brescovit A.D."/>
            <person name="Santos A.J."/>
        </authorList>
    </citation>
    <scope>NUCLEOTIDE SEQUENCE</scope>
    <source>
        <tissue evidence="1">Shoot tissue taken approximately 20 cm above the soil surface</tissue>
    </source>
</reference>
<organism evidence="1">
    <name type="scientific">Arundo donax</name>
    <name type="common">Giant reed</name>
    <name type="synonym">Donax arundinaceus</name>
    <dbReference type="NCBI Taxonomy" id="35708"/>
    <lineage>
        <taxon>Eukaryota</taxon>
        <taxon>Viridiplantae</taxon>
        <taxon>Streptophyta</taxon>
        <taxon>Embryophyta</taxon>
        <taxon>Tracheophyta</taxon>
        <taxon>Spermatophyta</taxon>
        <taxon>Magnoliopsida</taxon>
        <taxon>Liliopsida</taxon>
        <taxon>Poales</taxon>
        <taxon>Poaceae</taxon>
        <taxon>PACMAD clade</taxon>
        <taxon>Arundinoideae</taxon>
        <taxon>Arundineae</taxon>
        <taxon>Arundo</taxon>
    </lineage>
</organism>
<dbReference type="EMBL" id="GBRH01165549">
    <property type="protein sequence ID" value="JAE32347.1"/>
    <property type="molecule type" value="Transcribed_RNA"/>
</dbReference>
<name>A0A0A9H6H5_ARUDO</name>
<protein>
    <submittedName>
        <fullName evidence="1">Uncharacterized protein</fullName>
    </submittedName>
</protein>